<accession>A0A5Q0LNJ6</accession>
<dbReference type="EMBL" id="CP045643">
    <property type="protein sequence ID" value="QFZ78034.1"/>
    <property type="molecule type" value="Genomic_DNA"/>
</dbReference>
<feature type="domain" description="Nitroreductase" evidence="2">
    <location>
        <begin position="94"/>
        <end position="201"/>
    </location>
</feature>
<dbReference type="SUPFAM" id="SSF55469">
    <property type="entry name" value="FMN-dependent nitroreductase-like"/>
    <property type="match status" value="2"/>
</dbReference>
<reference evidence="3 4" key="1">
    <citation type="submission" date="2019-10" db="EMBL/GenBank/DDBJ databases">
        <title>A novel species.</title>
        <authorList>
            <person name="Gao J."/>
        </authorList>
    </citation>
    <scope>NUCLEOTIDE SEQUENCE [LARGE SCALE GENOMIC DNA]</scope>
    <source>
        <strain evidence="3 4">QMT-28</strain>
    </source>
</reference>
<dbReference type="GO" id="GO:0016491">
    <property type="term" value="F:oxidoreductase activity"/>
    <property type="evidence" value="ECO:0007669"/>
    <property type="project" value="InterPro"/>
</dbReference>
<dbReference type="PANTHER" id="PTHR43745">
    <property type="entry name" value="NITROREDUCTASE MJ1384-RELATED"/>
    <property type="match status" value="1"/>
</dbReference>
<dbReference type="Gene3D" id="3.40.109.10">
    <property type="entry name" value="NADH Oxidase"/>
    <property type="match status" value="2"/>
</dbReference>
<feature type="region of interest" description="Disordered" evidence="1">
    <location>
        <begin position="522"/>
        <end position="542"/>
    </location>
</feature>
<feature type="compositionally biased region" description="Basic and acidic residues" evidence="1">
    <location>
        <begin position="8"/>
        <end position="21"/>
    </location>
</feature>
<feature type="domain" description="Nitroreductase" evidence="2">
    <location>
        <begin position="405"/>
        <end position="502"/>
    </location>
</feature>
<sequence>MVRHGPRRAADRAPDMRKAGVRDGMDVEELVDPLLAQFLEETRLRSETQVPPRATEPGPRPEMHQRWLALAEVLSVGYGERAGAVITKGRTLMRARTTPSAGALYPFDVLVAFQSTAGYRIYHYDAADCCLHSPFPVGDQDLAALLGMPQAWERMPAAVVAVVGRPWKSMRKYGRRGYRYTHLDGGHAAANIALAAADAGFTPAVHLRFDRHRAARLFAVDGRCREPQALVALSAPAGGQTWQGADGAGHANPFAVPVWRHEGDAGSERPDAAECDNWLDISSISTYGGESSPPPHWGTVRSVTCADEATDTADDILLPGADTAPTPPFPQVAVERTSAKGFLPGALDRASLGRALAGLRGSLAVDSADGPLVGLRVLARTVEGIAPGSYAYVPQTHALSPRGGDGASSESVAAACVNQDVVRDAAVLIALHAPMRALRGRHGRQGLAELHFHAAAAAQRICLGGCAHDVGVTCLGGFDAERIAELTMLNSSEEVIYVLAAGVPDASAVKWDRAPIAYSHGARRTSGAPEQIRGEESVVVPR</sequence>
<dbReference type="KEGG" id="sfy:GFH48_36340"/>
<proteinExistence type="predicted"/>
<dbReference type="PANTHER" id="PTHR43745:SF2">
    <property type="entry name" value="NITROREDUCTASE MJ1384-RELATED"/>
    <property type="match status" value="1"/>
</dbReference>
<organism evidence="3 4">
    <name type="scientific">Streptomyces fagopyri</name>
    <dbReference type="NCBI Taxonomy" id="2662397"/>
    <lineage>
        <taxon>Bacteria</taxon>
        <taxon>Bacillati</taxon>
        <taxon>Actinomycetota</taxon>
        <taxon>Actinomycetes</taxon>
        <taxon>Kitasatosporales</taxon>
        <taxon>Streptomycetaceae</taxon>
        <taxon>Streptomyces</taxon>
    </lineage>
</organism>
<evidence type="ECO:0000259" key="2">
    <source>
        <dbReference type="Pfam" id="PF00881"/>
    </source>
</evidence>
<dbReference type="Proteomes" id="UP000326179">
    <property type="component" value="Chromosome"/>
</dbReference>
<dbReference type="AlphaFoldDB" id="A0A5Q0LNJ6"/>
<name>A0A5Q0LNJ6_9ACTN</name>
<keyword evidence="4" id="KW-1185">Reference proteome</keyword>
<evidence type="ECO:0000256" key="1">
    <source>
        <dbReference type="SAM" id="MobiDB-lite"/>
    </source>
</evidence>
<gene>
    <name evidence="3" type="ORF">GFH48_36340</name>
</gene>
<feature type="region of interest" description="Disordered" evidence="1">
    <location>
        <begin position="1"/>
        <end position="21"/>
    </location>
</feature>
<dbReference type="Pfam" id="PF00881">
    <property type="entry name" value="Nitroreductase"/>
    <property type="match status" value="2"/>
</dbReference>
<evidence type="ECO:0000313" key="3">
    <source>
        <dbReference type="EMBL" id="QFZ78034.1"/>
    </source>
</evidence>
<dbReference type="InterPro" id="IPR052544">
    <property type="entry name" value="Bacteriocin_Proc_Enz"/>
</dbReference>
<dbReference type="InterPro" id="IPR029479">
    <property type="entry name" value="Nitroreductase"/>
</dbReference>
<protein>
    <recommendedName>
        <fullName evidence="2">Nitroreductase domain-containing protein</fullName>
    </recommendedName>
</protein>
<dbReference type="InterPro" id="IPR000415">
    <property type="entry name" value="Nitroreductase-like"/>
</dbReference>
<evidence type="ECO:0000313" key="4">
    <source>
        <dbReference type="Proteomes" id="UP000326179"/>
    </source>
</evidence>